<keyword evidence="8" id="KW-1185">Reference proteome</keyword>
<dbReference type="EMBL" id="LGAV01000010">
    <property type="protein sequence ID" value="KOS12667.1"/>
    <property type="molecule type" value="Genomic_DNA"/>
</dbReference>
<sequence length="962" mass="106951">MVSDAWPEGDVYESDLAEEYAESVDSHSDAGEDRDSLPDDDDVQAGMDMEERVAMLRAPVLSICSALGGYEHMETATGTELVYRLGDDCLECLRDLRRLWRQDDTDASRAMARVFSELGTFSNDLIPILLHSAGQGEKADKIALACTDLMTAMTWPIDWYAELNDIVAREEDEHVLAKLVEVKSAQVQYKSAILQERAKEPRYAERTVLQCVLQHLFLPSLSKSRSERTERDTGILSMCLHFFRNVLAIRDPALTTIASTSAIAHASMQSRLVQQMSETHILDTLLMLASQADTKEYEQWAPIVADCLYQLYVGSDMAALAAPPTTSAASTSGGATLAASLSAEAAMQRQAQRYRSARHSRFGTTIQFKASDGTLRVARMPESLTTPVEQLEERIAEKTRRRISRRRPATERGAPRRANAWTSAAHTILQTWADRFVKDGLFDVLLPTYFRDIHAERERVGDLDTARCKAIQLTTFFLEYALARSFPLVCLGLWTEPWIFRLARARAAMALEARQWLEFVASVRLWTTLCRLLDALSHGTAQERDVADSLQHTLYYDGDYLETALHVMHAYSAQSFMCLESVVDFSYTFTRRLERYASQSDYVLVQKRHGSSAKAERDFQFASFQRAMATSALAHACTQYLARWQDSLHAPTMLPKLASVVHRLAIKAARPALFYTAKLRHTWAHALRDTSQMSAIHPTAARDLSKLHRLFQRGFRRLDEAARHAYDENRRPRASTAPAELYVQSDLTHEQQIGVVVGLLADAHQLSLVTWLKTALDTASDARLALGEMDPFAPPPSLAAQFVPHPLPPPTAASSMPAHCAPLVRLLARLVGIQPSLQMDEAAPWTIPSDATPGDLARDACLLEQFLLEPLAWHDERPLASLVHKMRPSSKRSTAADVAPVAGQERETPLEEAVPGLTSGSSPPSSSPTRPMTFSRPPSPPKDASAGLADAYEQSITPPLFL</sequence>
<dbReference type="GO" id="GO:0000076">
    <property type="term" value="P:DNA replication checkpoint signaling"/>
    <property type="evidence" value="ECO:0007669"/>
    <property type="project" value="TreeGrafter"/>
</dbReference>
<dbReference type="STRING" id="77020.A0A0M8MLR6"/>
<dbReference type="VEuPathDB" id="FungiDB:Malapachy_0395"/>
<evidence type="ECO:0000256" key="3">
    <source>
        <dbReference type="ARBA" id="ARBA00023242"/>
    </source>
</evidence>
<comment type="subcellular location">
    <subcellularLocation>
        <location evidence="1">Nucleus</location>
    </subcellularLocation>
</comment>
<evidence type="ECO:0000256" key="4">
    <source>
        <dbReference type="ARBA" id="ARBA00023306"/>
    </source>
</evidence>
<dbReference type="Pfam" id="PF04821">
    <property type="entry name" value="TIMELESS"/>
    <property type="match status" value="1"/>
</dbReference>
<feature type="compositionally biased region" description="Basic and acidic residues" evidence="5">
    <location>
        <begin position="24"/>
        <end position="37"/>
    </location>
</feature>
<protein>
    <recommendedName>
        <fullName evidence="6">Timeless N-terminal domain-containing protein</fullName>
    </recommendedName>
</protein>
<keyword evidence="3" id="KW-0539">Nucleus</keyword>
<dbReference type="GO" id="GO:0031298">
    <property type="term" value="C:replication fork protection complex"/>
    <property type="evidence" value="ECO:0007669"/>
    <property type="project" value="TreeGrafter"/>
</dbReference>
<dbReference type="RefSeq" id="XP_017990299.1">
    <property type="nucleotide sequence ID" value="XM_018134916.1"/>
</dbReference>
<proteinExistence type="predicted"/>
<evidence type="ECO:0000256" key="2">
    <source>
        <dbReference type="ARBA" id="ARBA00022880"/>
    </source>
</evidence>
<feature type="domain" description="Timeless N-terminal" evidence="6">
    <location>
        <begin position="82"/>
        <end position="367"/>
    </location>
</feature>
<reference evidence="7 8" key="1">
    <citation type="submission" date="2015-07" db="EMBL/GenBank/DDBJ databases">
        <title>Draft Genome Sequence of Malassezia furfur CBS1878 and Malassezia pachydermatis CBS1879.</title>
        <authorList>
            <person name="Triana S."/>
            <person name="Ohm R."/>
            <person name="Gonzalez A."/>
            <person name="DeCock H."/>
            <person name="Restrepo S."/>
            <person name="Celis A."/>
        </authorList>
    </citation>
    <scope>NUCLEOTIDE SEQUENCE [LARGE SCALE GENOMIC DNA]</scope>
    <source>
        <strain evidence="7 8">CBS 1879</strain>
    </source>
</reference>
<feature type="compositionally biased region" description="Low complexity" evidence="5">
    <location>
        <begin position="918"/>
        <end position="936"/>
    </location>
</feature>
<evidence type="ECO:0000256" key="1">
    <source>
        <dbReference type="ARBA" id="ARBA00004123"/>
    </source>
</evidence>
<name>A0A0M8MLR6_9BASI</name>
<keyword evidence="4" id="KW-0131">Cell cycle</keyword>
<dbReference type="Proteomes" id="UP000037751">
    <property type="component" value="Unassembled WGS sequence"/>
</dbReference>
<dbReference type="AlphaFoldDB" id="A0A0M8MLR6"/>
<evidence type="ECO:0000259" key="6">
    <source>
        <dbReference type="Pfam" id="PF04821"/>
    </source>
</evidence>
<organism evidence="7 8">
    <name type="scientific">Malassezia pachydermatis</name>
    <dbReference type="NCBI Taxonomy" id="77020"/>
    <lineage>
        <taxon>Eukaryota</taxon>
        <taxon>Fungi</taxon>
        <taxon>Dikarya</taxon>
        <taxon>Basidiomycota</taxon>
        <taxon>Ustilaginomycotina</taxon>
        <taxon>Malasseziomycetes</taxon>
        <taxon>Malasseziales</taxon>
        <taxon>Malasseziaceae</taxon>
        <taxon>Malassezia</taxon>
    </lineage>
</organism>
<dbReference type="GO" id="GO:0003677">
    <property type="term" value="F:DNA binding"/>
    <property type="evidence" value="ECO:0007669"/>
    <property type="project" value="TreeGrafter"/>
</dbReference>
<evidence type="ECO:0000313" key="7">
    <source>
        <dbReference type="EMBL" id="KOS12667.1"/>
    </source>
</evidence>
<dbReference type="PANTHER" id="PTHR22940:SF4">
    <property type="entry name" value="PROTEIN TIMELESS HOMOLOG"/>
    <property type="match status" value="1"/>
</dbReference>
<feature type="region of interest" description="Disordered" evidence="5">
    <location>
        <begin position="18"/>
        <end position="43"/>
    </location>
</feature>
<dbReference type="OrthoDB" id="310853at2759"/>
<dbReference type="PANTHER" id="PTHR22940">
    <property type="entry name" value="TIMEOUT/TIMELESS-2"/>
    <property type="match status" value="1"/>
</dbReference>
<dbReference type="InterPro" id="IPR044998">
    <property type="entry name" value="Timeless"/>
</dbReference>
<feature type="region of interest" description="Disordered" evidence="5">
    <location>
        <begin position="885"/>
        <end position="962"/>
    </location>
</feature>
<comment type="caution">
    <text evidence="7">The sequence shown here is derived from an EMBL/GenBank/DDBJ whole genome shotgun (WGS) entry which is preliminary data.</text>
</comment>
<dbReference type="GeneID" id="28726791"/>
<dbReference type="InterPro" id="IPR006906">
    <property type="entry name" value="Timeless_N"/>
</dbReference>
<evidence type="ECO:0000313" key="8">
    <source>
        <dbReference type="Proteomes" id="UP000037751"/>
    </source>
</evidence>
<evidence type="ECO:0000256" key="5">
    <source>
        <dbReference type="SAM" id="MobiDB-lite"/>
    </source>
</evidence>
<gene>
    <name evidence="7" type="ORF">Malapachy_0395</name>
</gene>
<dbReference type="GO" id="GO:0043111">
    <property type="term" value="P:replication fork arrest"/>
    <property type="evidence" value="ECO:0007669"/>
    <property type="project" value="TreeGrafter"/>
</dbReference>
<keyword evidence="2" id="KW-0236">DNA replication inhibitor</keyword>
<accession>A0A0M8MLR6</accession>
<dbReference type="GO" id="GO:0006281">
    <property type="term" value="P:DNA repair"/>
    <property type="evidence" value="ECO:0007669"/>
    <property type="project" value="TreeGrafter"/>
</dbReference>